<dbReference type="SUPFAM" id="SSF51735">
    <property type="entry name" value="NAD(P)-binding Rossmann-fold domains"/>
    <property type="match status" value="1"/>
</dbReference>
<dbReference type="PANTHER" id="PTHR48106">
    <property type="entry name" value="QUINONE OXIDOREDUCTASE PIG3-RELATED"/>
    <property type="match status" value="1"/>
</dbReference>
<dbReference type="GO" id="GO:0016651">
    <property type="term" value="F:oxidoreductase activity, acting on NAD(P)H"/>
    <property type="evidence" value="ECO:0007669"/>
    <property type="project" value="TreeGrafter"/>
</dbReference>
<keyword evidence="1" id="KW-0521">NADP</keyword>
<dbReference type="SUPFAM" id="SSF50129">
    <property type="entry name" value="GroES-like"/>
    <property type="match status" value="1"/>
</dbReference>
<accession>A0A9D1SE01</accession>
<dbReference type="InterPro" id="IPR036291">
    <property type="entry name" value="NAD(P)-bd_dom_sf"/>
</dbReference>
<dbReference type="Gene3D" id="3.40.50.720">
    <property type="entry name" value="NAD(P)-binding Rossmann-like Domain"/>
    <property type="match status" value="1"/>
</dbReference>
<dbReference type="InterPro" id="IPR013154">
    <property type="entry name" value="ADH-like_N"/>
</dbReference>
<comment type="caution">
    <text evidence="4">The sequence shown here is derived from an EMBL/GenBank/DDBJ whole genome shotgun (WGS) entry which is preliminary data.</text>
</comment>
<dbReference type="InterPro" id="IPR011032">
    <property type="entry name" value="GroES-like_sf"/>
</dbReference>
<evidence type="ECO:0000256" key="1">
    <source>
        <dbReference type="ARBA" id="ARBA00022857"/>
    </source>
</evidence>
<dbReference type="AlphaFoldDB" id="A0A9D1SE01"/>
<feature type="domain" description="Alcohol dehydrogenase-like N-terminal" evidence="3">
    <location>
        <begin position="26"/>
        <end position="83"/>
    </location>
</feature>
<dbReference type="Gene3D" id="3.90.180.10">
    <property type="entry name" value="Medium-chain alcohol dehydrogenases, catalytic domain"/>
    <property type="match status" value="1"/>
</dbReference>
<evidence type="ECO:0000256" key="2">
    <source>
        <dbReference type="ARBA" id="ARBA00023002"/>
    </source>
</evidence>
<dbReference type="Pfam" id="PF08240">
    <property type="entry name" value="ADH_N"/>
    <property type="match status" value="1"/>
</dbReference>
<protein>
    <recommendedName>
        <fullName evidence="3">Alcohol dehydrogenase-like N-terminal domain-containing protein</fullName>
    </recommendedName>
</protein>
<sequence length="208" mass="22854">MPAKSFLSSLKRHGRASKFRRINNFHLLPIIPGIECVGEIAEPSDSHFQKGEKVAALMGGMGRSFNGSYAEYVLLPKSHVFSVQTDLSWTEMAAVPETWFTAWGSLFECLDLKGGDTLLIRGATCALGYAAVQIAEAIGCRVIAATHKESKLPLLKAADEAVFDNETLAGTFKGVTRSSRMLALSIRLKIFPLCFLIWMLIRSTERSL</sequence>
<keyword evidence="2" id="KW-0560">Oxidoreductase</keyword>
<name>A0A9D1SE01_9FIRM</name>
<dbReference type="Proteomes" id="UP000824109">
    <property type="component" value="Unassembled WGS sequence"/>
</dbReference>
<evidence type="ECO:0000259" key="3">
    <source>
        <dbReference type="Pfam" id="PF08240"/>
    </source>
</evidence>
<dbReference type="EMBL" id="DVNB01000040">
    <property type="protein sequence ID" value="HIU56929.1"/>
    <property type="molecule type" value="Genomic_DNA"/>
</dbReference>
<evidence type="ECO:0000313" key="4">
    <source>
        <dbReference type="EMBL" id="HIU56929.1"/>
    </source>
</evidence>
<organism evidence="4 5">
    <name type="scientific">Candidatus Ornithomonoglobus merdipullorum</name>
    <dbReference type="NCBI Taxonomy" id="2840895"/>
    <lineage>
        <taxon>Bacteria</taxon>
        <taxon>Bacillati</taxon>
        <taxon>Bacillota</taxon>
        <taxon>Clostridia</taxon>
        <taxon>Candidatus Ornithomonoglobus</taxon>
    </lineage>
</organism>
<reference evidence="4" key="2">
    <citation type="journal article" date="2021" name="PeerJ">
        <title>Extensive microbial diversity within the chicken gut microbiome revealed by metagenomics and culture.</title>
        <authorList>
            <person name="Gilroy R."/>
            <person name="Ravi A."/>
            <person name="Getino M."/>
            <person name="Pursley I."/>
            <person name="Horton D.L."/>
            <person name="Alikhan N.F."/>
            <person name="Baker D."/>
            <person name="Gharbi K."/>
            <person name="Hall N."/>
            <person name="Watson M."/>
            <person name="Adriaenssens E.M."/>
            <person name="Foster-Nyarko E."/>
            <person name="Jarju S."/>
            <person name="Secka A."/>
            <person name="Antonio M."/>
            <person name="Oren A."/>
            <person name="Chaudhuri R.R."/>
            <person name="La Ragione R."/>
            <person name="Hildebrand F."/>
            <person name="Pallen M.J."/>
        </authorList>
    </citation>
    <scope>NUCLEOTIDE SEQUENCE</scope>
    <source>
        <strain evidence="4">USAMLcec3-3695</strain>
    </source>
</reference>
<evidence type="ECO:0000313" key="5">
    <source>
        <dbReference type="Proteomes" id="UP000824109"/>
    </source>
</evidence>
<proteinExistence type="predicted"/>
<reference evidence="4" key="1">
    <citation type="submission" date="2020-10" db="EMBL/GenBank/DDBJ databases">
        <authorList>
            <person name="Gilroy R."/>
        </authorList>
    </citation>
    <scope>NUCLEOTIDE SEQUENCE</scope>
    <source>
        <strain evidence="4">USAMLcec3-3695</strain>
    </source>
</reference>
<dbReference type="PANTHER" id="PTHR48106:SF18">
    <property type="entry name" value="QUINONE OXIDOREDUCTASE PIG3"/>
    <property type="match status" value="1"/>
</dbReference>
<dbReference type="GO" id="GO:0070402">
    <property type="term" value="F:NADPH binding"/>
    <property type="evidence" value="ECO:0007669"/>
    <property type="project" value="TreeGrafter"/>
</dbReference>
<gene>
    <name evidence="4" type="ORF">IAA61_03825</name>
</gene>